<sequence length="469" mass="50845">MARDADQPESDQEPQSGGRTAPVEEPSFVATNVSAELEQVAGASTGGRAAEPPPAIQASTSGRSERHASEAAALAQLEEAMAAAASGAPPGDVVATLPRYAAPSIASTLPSYRNGEQEFIYRTFAVGNYDMLRHLPASVREQQVQAARSQRQEAARTFLMPGLLGTQMRLKSNPENAQGLFSTFEYIPSRYSLAQELASKERVAAEATRLVIGKGQEFKPSVAVKQLKHEDLDPGRGFIYLSGPEEDTEDLKASHRSHHEEAYVNPPFVPPGTGKVVGEPPTRAAAVHMMKRLKRVLEADWDGSMISIFENEQDCWVVCFQLATVDSPEGLAAYMNVFVRTNPVATEFRLAKVIEFWGAMPGDGCAYYVLRPPWVVPDRLETFFKLHPEERDYRTSLPVMEMQKTRERQQRALDASLDAHHLSQMAQLSIAAAGAVAGREGLGSAAATSRSVALKGALAASAANAKLER</sequence>
<accession>A0A836C2T4</accession>
<proteinExistence type="predicted"/>
<keyword evidence="3" id="KW-1185">Reference proteome</keyword>
<organism evidence="2 3">
    <name type="scientific">Edaphochlamys debaryana</name>
    <dbReference type="NCBI Taxonomy" id="47281"/>
    <lineage>
        <taxon>Eukaryota</taxon>
        <taxon>Viridiplantae</taxon>
        <taxon>Chlorophyta</taxon>
        <taxon>core chlorophytes</taxon>
        <taxon>Chlorophyceae</taxon>
        <taxon>CS clade</taxon>
        <taxon>Chlamydomonadales</taxon>
        <taxon>Chlamydomonadales incertae sedis</taxon>
        <taxon>Edaphochlamys</taxon>
    </lineage>
</organism>
<name>A0A836C2T4_9CHLO</name>
<protein>
    <submittedName>
        <fullName evidence="2">Uncharacterized protein</fullName>
    </submittedName>
</protein>
<reference evidence="2" key="1">
    <citation type="journal article" date="2020" name="bioRxiv">
        <title>Comparative genomics of Chlamydomonas.</title>
        <authorList>
            <person name="Craig R.J."/>
            <person name="Hasan A.R."/>
            <person name="Ness R.W."/>
            <person name="Keightley P.D."/>
        </authorList>
    </citation>
    <scope>NUCLEOTIDE SEQUENCE</scope>
    <source>
        <strain evidence="2">CCAP 11/70</strain>
    </source>
</reference>
<feature type="region of interest" description="Disordered" evidence="1">
    <location>
        <begin position="1"/>
        <end position="70"/>
    </location>
</feature>
<gene>
    <name evidence="2" type="ORF">HYH03_003615</name>
</gene>
<dbReference type="EMBL" id="JAEHOE010000010">
    <property type="protein sequence ID" value="KAG2498356.1"/>
    <property type="molecule type" value="Genomic_DNA"/>
</dbReference>
<evidence type="ECO:0000313" key="3">
    <source>
        <dbReference type="Proteomes" id="UP000612055"/>
    </source>
</evidence>
<evidence type="ECO:0000256" key="1">
    <source>
        <dbReference type="SAM" id="MobiDB-lite"/>
    </source>
</evidence>
<dbReference type="PANTHER" id="PTHR40430">
    <property type="entry name" value="T. BRUCEI SPP.-SPECIFIC PROTEIN"/>
    <property type="match status" value="1"/>
</dbReference>
<dbReference type="Proteomes" id="UP000612055">
    <property type="component" value="Unassembled WGS sequence"/>
</dbReference>
<dbReference type="OrthoDB" id="541713at2759"/>
<dbReference type="AlphaFoldDB" id="A0A836C2T4"/>
<dbReference type="PANTHER" id="PTHR40430:SF1">
    <property type="entry name" value="T. BRUCEI SPP.-SPECIFIC PROTEIN"/>
    <property type="match status" value="1"/>
</dbReference>
<evidence type="ECO:0000313" key="2">
    <source>
        <dbReference type="EMBL" id="KAG2498356.1"/>
    </source>
</evidence>
<comment type="caution">
    <text evidence="2">The sequence shown here is derived from an EMBL/GenBank/DDBJ whole genome shotgun (WGS) entry which is preliminary data.</text>
</comment>